<feature type="region of interest" description="Disordered" evidence="1">
    <location>
        <begin position="1"/>
        <end position="78"/>
    </location>
</feature>
<feature type="compositionally biased region" description="Basic residues" evidence="1">
    <location>
        <begin position="1"/>
        <end position="11"/>
    </location>
</feature>
<dbReference type="RefSeq" id="WP_145773210.1">
    <property type="nucleotide sequence ID" value="NZ_BAAATQ010000083.1"/>
</dbReference>
<feature type="compositionally biased region" description="Pro residues" evidence="1">
    <location>
        <begin position="14"/>
        <end position="27"/>
    </location>
</feature>
<reference evidence="2 3" key="1">
    <citation type="submission" date="2019-07" db="EMBL/GenBank/DDBJ databases">
        <title>R&amp;d 2014.</title>
        <authorList>
            <person name="Klenk H.-P."/>
        </authorList>
    </citation>
    <scope>NUCLEOTIDE SEQUENCE [LARGE SCALE GENOMIC DNA]</scope>
    <source>
        <strain evidence="2 3">DSM 43868</strain>
    </source>
</reference>
<name>A0A562I4Z3_MICOL</name>
<feature type="compositionally biased region" description="Pro residues" evidence="1">
    <location>
        <begin position="36"/>
        <end position="51"/>
    </location>
</feature>
<feature type="compositionally biased region" description="Low complexity" evidence="1">
    <location>
        <begin position="55"/>
        <end position="68"/>
    </location>
</feature>
<comment type="caution">
    <text evidence="2">The sequence shown here is derived from an EMBL/GenBank/DDBJ whole genome shotgun (WGS) entry which is preliminary data.</text>
</comment>
<sequence>MPAKRSSRKSRGAPPRPSPVELTPPDPDTLVVAPAAPVPPFVETPPPPKSGPPAGGARFAAARNPRAGQARRYAFRRS</sequence>
<dbReference type="Proteomes" id="UP000319825">
    <property type="component" value="Unassembled WGS sequence"/>
</dbReference>
<protein>
    <submittedName>
        <fullName evidence="2">Uncharacterized protein</fullName>
    </submittedName>
</protein>
<evidence type="ECO:0000256" key="1">
    <source>
        <dbReference type="SAM" id="MobiDB-lite"/>
    </source>
</evidence>
<gene>
    <name evidence="2" type="ORF">JD77_00966</name>
</gene>
<organism evidence="2 3">
    <name type="scientific">Micromonospora olivasterospora</name>
    <dbReference type="NCBI Taxonomy" id="1880"/>
    <lineage>
        <taxon>Bacteria</taxon>
        <taxon>Bacillati</taxon>
        <taxon>Actinomycetota</taxon>
        <taxon>Actinomycetes</taxon>
        <taxon>Micromonosporales</taxon>
        <taxon>Micromonosporaceae</taxon>
        <taxon>Micromonospora</taxon>
    </lineage>
</organism>
<keyword evidence="3" id="KW-1185">Reference proteome</keyword>
<dbReference type="EMBL" id="VLKE01000001">
    <property type="protein sequence ID" value="TWH66022.1"/>
    <property type="molecule type" value="Genomic_DNA"/>
</dbReference>
<dbReference type="AlphaFoldDB" id="A0A562I4Z3"/>
<evidence type="ECO:0000313" key="2">
    <source>
        <dbReference type="EMBL" id="TWH66022.1"/>
    </source>
</evidence>
<evidence type="ECO:0000313" key="3">
    <source>
        <dbReference type="Proteomes" id="UP000319825"/>
    </source>
</evidence>
<proteinExistence type="predicted"/>
<accession>A0A562I4Z3</accession>